<evidence type="ECO:0000256" key="1">
    <source>
        <dbReference type="SAM" id="Phobius"/>
    </source>
</evidence>
<name>A0ABU8H5A3_9SPHN</name>
<accession>A0ABU8H5A3</accession>
<reference evidence="2 3" key="1">
    <citation type="journal article" date="2013" name="Int. J. Syst. Evol. Microbiol.">
        <title>Sphingomonas kyungheensis sp. nov., a bacterium with ginsenoside-converting activity isolated from soil of a ginseng field.</title>
        <authorList>
            <person name="Son H.M."/>
            <person name="Yang J.E."/>
            <person name="Park Y."/>
            <person name="Han C.K."/>
            <person name="Kim S.G."/>
            <person name="Kook M."/>
            <person name="Yi T.H."/>
        </authorList>
    </citation>
    <scope>NUCLEOTIDE SEQUENCE [LARGE SCALE GENOMIC DNA]</scope>
    <source>
        <strain evidence="2 3">LMG 26582</strain>
    </source>
</reference>
<sequence length="109" mass="11754">MNIGKVLRDAVFVMASAGVAGLIVVCSTERYEGMIGEVDPDGSRLTLCSIPTDPDSSRMLVSVVMLIPALMLAGISARPVRRRYRIAISLAVLALWLYCFFVRFAGCAA</sequence>
<keyword evidence="3" id="KW-1185">Reference proteome</keyword>
<feature type="transmembrane region" description="Helical" evidence="1">
    <location>
        <begin position="84"/>
        <end position="106"/>
    </location>
</feature>
<evidence type="ECO:0000313" key="2">
    <source>
        <dbReference type="EMBL" id="MEI5688131.1"/>
    </source>
</evidence>
<organism evidence="2 3">
    <name type="scientific">Sphingomonas kyungheensis</name>
    <dbReference type="NCBI Taxonomy" id="1069987"/>
    <lineage>
        <taxon>Bacteria</taxon>
        <taxon>Pseudomonadati</taxon>
        <taxon>Pseudomonadota</taxon>
        <taxon>Alphaproteobacteria</taxon>
        <taxon>Sphingomonadales</taxon>
        <taxon>Sphingomonadaceae</taxon>
        <taxon>Sphingomonas</taxon>
    </lineage>
</organism>
<dbReference type="RefSeq" id="WP_336545635.1">
    <property type="nucleotide sequence ID" value="NZ_JBBBDM010000007.1"/>
</dbReference>
<keyword evidence="1" id="KW-0812">Transmembrane</keyword>
<protein>
    <submittedName>
        <fullName evidence="2">DUF2645 family protein</fullName>
    </submittedName>
</protein>
<feature type="transmembrane region" description="Helical" evidence="1">
    <location>
        <begin position="59"/>
        <end position="77"/>
    </location>
</feature>
<proteinExistence type="predicted"/>
<dbReference type="InterPro" id="IPR022553">
    <property type="entry name" value="DUF2645"/>
</dbReference>
<evidence type="ECO:0000313" key="3">
    <source>
        <dbReference type="Proteomes" id="UP001367771"/>
    </source>
</evidence>
<keyword evidence="1" id="KW-0472">Membrane</keyword>
<comment type="caution">
    <text evidence="2">The sequence shown here is derived from an EMBL/GenBank/DDBJ whole genome shotgun (WGS) entry which is preliminary data.</text>
</comment>
<gene>
    <name evidence="2" type="ORF">V8201_13660</name>
</gene>
<dbReference type="EMBL" id="JBBBDM010000007">
    <property type="protein sequence ID" value="MEI5688131.1"/>
    <property type="molecule type" value="Genomic_DNA"/>
</dbReference>
<feature type="transmembrane region" description="Helical" evidence="1">
    <location>
        <begin position="7"/>
        <end position="25"/>
    </location>
</feature>
<dbReference type="Pfam" id="PF10840">
    <property type="entry name" value="DUF2645"/>
    <property type="match status" value="1"/>
</dbReference>
<dbReference type="Proteomes" id="UP001367771">
    <property type="component" value="Unassembled WGS sequence"/>
</dbReference>
<keyword evidence="1" id="KW-1133">Transmembrane helix</keyword>